<protein>
    <recommendedName>
        <fullName evidence="2">M7GpppX diphosphatase</fullName>
    </recommendedName>
</protein>
<dbReference type="Pfam" id="PF11969">
    <property type="entry name" value="DcpS_C"/>
    <property type="match status" value="1"/>
</dbReference>
<evidence type="ECO:0000313" key="1">
    <source>
        <dbReference type="EMBL" id="AYV78520.1"/>
    </source>
</evidence>
<proteinExistence type="predicted"/>
<dbReference type="GO" id="GO:0000290">
    <property type="term" value="P:deadenylation-dependent decapping of nuclear-transcribed mRNA"/>
    <property type="evidence" value="ECO:0007669"/>
    <property type="project" value="InterPro"/>
</dbReference>
<dbReference type="Gene3D" id="3.30.428.10">
    <property type="entry name" value="HIT-like"/>
    <property type="match status" value="1"/>
</dbReference>
<dbReference type="InterPro" id="IPR008594">
    <property type="entry name" value="DcpS/DCS2"/>
</dbReference>
<evidence type="ECO:0008006" key="2">
    <source>
        <dbReference type="Google" id="ProtNLM"/>
    </source>
</evidence>
<gene>
    <name evidence="1" type="ORF">Edafosvirus16_19</name>
</gene>
<accession>A0A3G4ZUE3</accession>
<reference evidence="1" key="1">
    <citation type="submission" date="2018-10" db="EMBL/GenBank/DDBJ databases">
        <title>Hidden diversity of soil giant viruses.</title>
        <authorList>
            <person name="Schulz F."/>
            <person name="Alteio L."/>
            <person name="Goudeau D."/>
            <person name="Ryan E.M."/>
            <person name="Malmstrom R.R."/>
            <person name="Blanchard J."/>
            <person name="Woyke T."/>
        </authorList>
    </citation>
    <scope>NUCLEOTIDE SEQUENCE</scope>
    <source>
        <strain evidence="1">EDV1</strain>
    </source>
</reference>
<organism evidence="1">
    <name type="scientific">Edafosvirus sp</name>
    <dbReference type="NCBI Taxonomy" id="2487765"/>
    <lineage>
        <taxon>Viruses</taxon>
        <taxon>Varidnaviria</taxon>
        <taxon>Bamfordvirae</taxon>
        <taxon>Nucleocytoviricota</taxon>
        <taxon>Megaviricetes</taxon>
        <taxon>Imitervirales</taxon>
        <taxon>Mimiviridae</taxon>
        <taxon>Klosneuvirinae</taxon>
    </lineage>
</organism>
<dbReference type="SUPFAM" id="SSF54197">
    <property type="entry name" value="HIT-like"/>
    <property type="match status" value="1"/>
</dbReference>
<dbReference type="EMBL" id="MK072081">
    <property type="protein sequence ID" value="AYV78520.1"/>
    <property type="molecule type" value="Genomic_DNA"/>
</dbReference>
<dbReference type="InterPro" id="IPR036265">
    <property type="entry name" value="HIT-like_sf"/>
</dbReference>
<dbReference type="GO" id="GO:0016787">
    <property type="term" value="F:hydrolase activity"/>
    <property type="evidence" value="ECO:0007669"/>
    <property type="project" value="InterPro"/>
</dbReference>
<dbReference type="GO" id="GO:0000340">
    <property type="term" value="F:RNA 7-methylguanosine cap binding"/>
    <property type="evidence" value="ECO:0007669"/>
    <property type="project" value="TreeGrafter"/>
</dbReference>
<dbReference type="PANTHER" id="PTHR12978:SF0">
    <property type="entry name" value="M7GPPPX DIPHOSPHATASE"/>
    <property type="match status" value="1"/>
</dbReference>
<name>A0A3G4ZUE3_9VIRU</name>
<sequence>MAKLDPEKPVHLNITCLAVQPFQMDEVKLGYAHVFPKVIIVGKNSSQKQNFLKLITGLYDTDLLFSRNLELSFHKSNEPNEYVKMGGFGGNTYKLKNLNKRIVDENKDVIYKPFKIQIYSKKIQREYTLVILPDENTLNKYHESCVIINKYDESFIVVNTSEETDYAKIISEHESKSHIEQIPEIKDSKESTESYEFYLENVLRFAQRQDKTRFFDIINKKTDEELFYDCPDFVLIRDMLWADKDVNNMHYIIIFKNPKYMSIRDLSQSDIELLNTALTIGKIHIGKLCDVSKIKMETYFHYHPSVWQLHIHFVSSTIEEKHKKFMVDDVINNLNKDTDYYKKNDIVM</sequence>
<dbReference type="PANTHER" id="PTHR12978">
    <property type="entry name" value="HISTIDINE TRIAD HIT PROTEIN MEMBER"/>
    <property type="match status" value="1"/>
</dbReference>